<evidence type="ECO:0000313" key="2">
    <source>
        <dbReference type="EMBL" id="KAJ1187592.1"/>
    </source>
</evidence>
<dbReference type="EMBL" id="JANPWB010000005">
    <property type="protein sequence ID" value="KAJ1187592.1"/>
    <property type="molecule type" value="Genomic_DNA"/>
</dbReference>
<feature type="region of interest" description="Disordered" evidence="1">
    <location>
        <begin position="53"/>
        <end position="72"/>
    </location>
</feature>
<dbReference type="AlphaFoldDB" id="A0AAV7UJ07"/>
<accession>A0AAV7UJ07</accession>
<organism evidence="2 3">
    <name type="scientific">Pleurodeles waltl</name>
    <name type="common">Iberian ribbed newt</name>
    <dbReference type="NCBI Taxonomy" id="8319"/>
    <lineage>
        <taxon>Eukaryota</taxon>
        <taxon>Metazoa</taxon>
        <taxon>Chordata</taxon>
        <taxon>Craniata</taxon>
        <taxon>Vertebrata</taxon>
        <taxon>Euteleostomi</taxon>
        <taxon>Amphibia</taxon>
        <taxon>Batrachia</taxon>
        <taxon>Caudata</taxon>
        <taxon>Salamandroidea</taxon>
        <taxon>Salamandridae</taxon>
        <taxon>Pleurodelinae</taxon>
        <taxon>Pleurodeles</taxon>
    </lineage>
</organism>
<protein>
    <submittedName>
        <fullName evidence="2">Uncharacterized protein</fullName>
    </submittedName>
</protein>
<proteinExistence type="predicted"/>
<dbReference type="Proteomes" id="UP001066276">
    <property type="component" value="Chromosome 3_1"/>
</dbReference>
<sequence length="145" mass="14873">MMVIMLVMWERGVWYGSNPNGEKSNIAIGNNGFGSRNRGDNGVATGSGNGVGNGNCGGGSNDGDDKGDSVGSHGGNNGGLVVVLVMALMVKVVMANDNGSNSAAYGYHGVGGSGEVSVLVDGKRRIKQLGRKRALVHILRLETLL</sequence>
<name>A0AAV7UJ07_PLEWA</name>
<gene>
    <name evidence="2" type="ORF">NDU88_004367</name>
</gene>
<reference evidence="2" key="1">
    <citation type="journal article" date="2022" name="bioRxiv">
        <title>Sequencing and chromosome-scale assembly of the giantPleurodeles waltlgenome.</title>
        <authorList>
            <person name="Brown T."/>
            <person name="Elewa A."/>
            <person name="Iarovenko S."/>
            <person name="Subramanian E."/>
            <person name="Araus A.J."/>
            <person name="Petzold A."/>
            <person name="Susuki M."/>
            <person name="Suzuki K.-i.T."/>
            <person name="Hayashi T."/>
            <person name="Toyoda A."/>
            <person name="Oliveira C."/>
            <person name="Osipova E."/>
            <person name="Leigh N.D."/>
            <person name="Simon A."/>
            <person name="Yun M.H."/>
        </authorList>
    </citation>
    <scope>NUCLEOTIDE SEQUENCE</scope>
    <source>
        <strain evidence="2">20211129_DDA</strain>
        <tissue evidence="2">Liver</tissue>
    </source>
</reference>
<keyword evidence="3" id="KW-1185">Reference proteome</keyword>
<evidence type="ECO:0000313" key="3">
    <source>
        <dbReference type="Proteomes" id="UP001066276"/>
    </source>
</evidence>
<evidence type="ECO:0000256" key="1">
    <source>
        <dbReference type="SAM" id="MobiDB-lite"/>
    </source>
</evidence>
<comment type="caution">
    <text evidence="2">The sequence shown here is derived from an EMBL/GenBank/DDBJ whole genome shotgun (WGS) entry which is preliminary data.</text>
</comment>